<dbReference type="GO" id="GO:0009045">
    <property type="term" value="F:xylose isomerase activity"/>
    <property type="evidence" value="ECO:0007669"/>
    <property type="project" value="UniProtKB-UniRule"/>
</dbReference>
<evidence type="ECO:0000256" key="8">
    <source>
        <dbReference type="ARBA" id="ARBA00023277"/>
    </source>
</evidence>
<evidence type="ECO:0000259" key="12">
    <source>
        <dbReference type="Pfam" id="PF01261"/>
    </source>
</evidence>
<dbReference type="RefSeq" id="WP_182495639.1">
    <property type="nucleotide sequence ID" value="NZ_BAAAKT010000004.1"/>
</dbReference>
<keyword evidence="4 10" id="KW-0859">Xylose metabolism</keyword>
<evidence type="ECO:0000256" key="11">
    <source>
        <dbReference type="RuleBase" id="RU000610"/>
    </source>
</evidence>
<evidence type="ECO:0000256" key="7">
    <source>
        <dbReference type="ARBA" id="ARBA00023235"/>
    </source>
</evidence>
<name>A0A839FTL2_9MICC</name>
<evidence type="ECO:0000256" key="2">
    <source>
        <dbReference type="ARBA" id="ARBA00018232"/>
    </source>
</evidence>
<dbReference type="Gene3D" id="3.20.20.150">
    <property type="entry name" value="Divalent-metal-dependent TIM barrel enzymes"/>
    <property type="match status" value="1"/>
</dbReference>
<accession>A0A839FTL2</accession>
<feature type="domain" description="Xylose isomerase-like TIM barrel" evidence="12">
    <location>
        <begin position="42"/>
        <end position="278"/>
    </location>
</feature>
<proteinExistence type="inferred from homology"/>
<comment type="subunit">
    <text evidence="11">Homotetramer.</text>
</comment>
<dbReference type="InterPro" id="IPR013022">
    <property type="entry name" value="Xyl_isomerase-like_TIM-brl"/>
</dbReference>
<protein>
    <recommendedName>
        <fullName evidence="2 9">Xylose isomerase</fullName>
        <ecNumber evidence="9 10">5.3.1.5</ecNumber>
    </recommendedName>
</protein>
<comment type="caution">
    <text evidence="13">The sequence shown here is derived from an EMBL/GenBank/DDBJ whole genome shotgun (WGS) entry which is preliminary data.</text>
</comment>
<dbReference type="AlphaFoldDB" id="A0A839FTL2"/>
<comment type="catalytic activity">
    <reaction evidence="10">
        <text>alpha-D-xylose = alpha-D-xylulofuranose</text>
        <dbReference type="Rhea" id="RHEA:22816"/>
        <dbReference type="ChEBI" id="CHEBI:28518"/>
        <dbReference type="ChEBI" id="CHEBI:188998"/>
        <dbReference type="EC" id="5.3.1.5"/>
    </reaction>
</comment>
<dbReference type="PROSITE" id="PS51415">
    <property type="entry name" value="XYLOSE_ISOMERASE"/>
    <property type="match status" value="1"/>
</dbReference>
<dbReference type="EMBL" id="JACJIH010000001">
    <property type="protein sequence ID" value="MBA8921921.1"/>
    <property type="molecule type" value="Genomic_DNA"/>
</dbReference>
<comment type="similarity">
    <text evidence="10">Belongs to the xylose isomerase family.</text>
</comment>
<dbReference type="PRINTS" id="PR00688">
    <property type="entry name" value="XYLOSISMRASE"/>
</dbReference>
<dbReference type="Pfam" id="PF01261">
    <property type="entry name" value="AP_endonuc_2"/>
    <property type="match status" value="1"/>
</dbReference>
<dbReference type="GO" id="GO:0019324">
    <property type="term" value="P:L-lyxose metabolic process"/>
    <property type="evidence" value="ECO:0007669"/>
    <property type="project" value="TreeGrafter"/>
</dbReference>
<dbReference type="GO" id="GO:0005737">
    <property type="term" value="C:cytoplasm"/>
    <property type="evidence" value="ECO:0007669"/>
    <property type="project" value="UniProtKB-SubCell"/>
</dbReference>
<dbReference type="PANTHER" id="PTHR30268:SF0">
    <property type="entry name" value="L-RHAMNOSE ISOMERASE"/>
    <property type="match status" value="1"/>
</dbReference>
<keyword evidence="8 10" id="KW-0119">Carbohydrate metabolism</keyword>
<dbReference type="GO" id="GO:0046872">
    <property type="term" value="F:metal ion binding"/>
    <property type="evidence" value="ECO:0007669"/>
    <property type="project" value="UniProtKB-KW"/>
</dbReference>
<evidence type="ECO:0000256" key="4">
    <source>
        <dbReference type="ARBA" id="ARBA00022629"/>
    </source>
</evidence>
<reference evidence="13 14" key="1">
    <citation type="submission" date="2020-08" db="EMBL/GenBank/DDBJ databases">
        <title>Sequencing the genomes of 1000 actinobacteria strains.</title>
        <authorList>
            <person name="Klenk H.-P."/>
        </authorList>
    </citation>
    <scope>NUCLEOTIDE SEQUENCE [LARGE SCALE GENOMIC DNA]</scope>
    <source>
        <strain evidence="13 14">DSM 19081</strain>
    </source>
</reference>
<sequence length="393" mass="43349">MASTPASDYKLSFGLWTVGWTAQDQFGSASRPEFEPWEYLPKLKEAGASGVTFHDDDVAPFGTDDSTREKYFTRFKEVADEVGLKVEMVTTNTFSHPVFKDGGLTSNDRSVRRFGLRKLLRNVDRAAEFGAETFVMWGGREGAEYDGSKDLFAAHERYAEGVDTIASYIKDKGYDLRIALEPKPNEPRGDIFLPTIGHALGFIAKLEHGDIVGLNPETGHEQMAGLNFTHGIAQALWAGKLFHIDLNGQRSIKYDQDLVFGHGELASAFFTIDLLVNGFPGGGPSYDGWLHFDYKPSRTDYVQGIWDSAKANVEMVTMLADKAKAFRADPEVQAALKASGVYELGESTLAAGESLTDFIADTSTYESFDVDKAAERDYGFVNLNQLAMKHLIG</sequence>
<evidence type="ECO:0000256" key="9">
    <source>
        <dbReference type="NCBIfam" id="TIGR02631"/>
    </source>
</evidence>
<evidence type="ECO:0000256" key="6">
    <source>
        <dbReference type="ARBA" id="ARBA00023211"/>
    </source>
</evidence>
<dbReference type="InterPro" id="IPR050337">
    <property type="entry name" value="L-rhamnose_isomerase"/>
</dbReference>
<evidence type="ECO:0000313" key="13">
    <source>
        <dbReference type="EMBL" id="MBA8921921.1"/>
    </source>
</evidence>
<evidence type="ECO:0000256" key="10">
    <source>
        <dbReference type="RuleBase" id="RU000609"/>
    </source>
</evidence>
<dbReference type="InterPro" id="IPR001998">
    <property type="entry name" value="Xylose_isomerase"/>
</dbReference>
<dbReference type="NCBIfam" id="TIGR02631">
    <property type="entry name" value="xylA_Arthro"/>
    <property type="match status" value="1"/>
</dbReference>
<dbReference type="SUPFAM" id="SSF51658">
    <property type="entry name" value="Xylose isomerase-like"/>
    <property type="match status" value="1"/>
</dbReference>
<evidence type="ECO:0000313" key="14">
    <source>
        <dbReference type="Proteomes" id="UP000546252"/>
    </source>
</evidence>
<dbReference type="EC" id="5.3.1.5" evidence="9 10"/>
<gene>
    <name evidence="13" type="ORF">HNR24_001854</name>
</gene>
<dbReference type="PANTHER" id="PTHR30268">
    <property type="entry name" value="L-RHAMNOSE ISOMERASE"/>
    <property type="match status" value="1"/>
</dbReference>
<keyword evidence="3" id="KW-0963">Cytoplasm</keyword>
<evidence type="ECO:0000256" key="1">
    <source>
        <dbReference type="ARBA" id="ARBA00004496"/>
    </source>
</evidence>
<dbReference type="GO" id="GO:0008740">
    <property type="term" value="F:L-rhamnose isomerase activity"/>
    <property type="evidence" value="ECO:0007669"/>
    <property type="project" value="TreeGrafter"/>
</dbReference>
<evidence type="ECO:0000256" key="3">
    <source>
        <dbReference type="ARBA" id="ARBA00022490"/>
    </source>
</evidence>
<keyword evidence="6" id="KW-0464">Manganese</keyword>
<dbReference type="InterPro" id="IPR036237">
    <property type="entry name" value="Xyl_isomerase-like_sf"/>
</dbReference>
<dbReference type="GO" id="GO:0019301">
    <property type="term" value="P:rhamnose catabolic process"/>
    <property type="evidence" value="ECO:0007669"/>
    <property type="project" value="TreeGrafter"/>
</dbReference>
<comment type="subcellular location">
    <subcellularLocation>
        <location evidence="1 11">Cytoplasm</location>
    </subcellularLocation>
</comment>
<dbReference type="Proteomes" id="UP000546252">
    <property type="component" value="Unassembled WGS sequence"/>
</dbReference>
<keyword evidence="5 10" id="KW-0479">Metal-binding</keyword>
<keyword evidence="7 10" id="KW-0413">Isomerase</keyword>
<dbReference type="GO" id="GO:0042732">
    <property type="term" value="P:D-xylose metabolic process"/>
    <property type="evidence" value="ECO:0007669"/>
    <property type="project" value="UniProtKB-UniRule"/>
</dbReference>
<organism evidence="13 14">
    <name type="scientific">Nesterenkonia jeotgali</name>
    <dbReference type="NCBI Taxonomy" id="317018"/>
    <lineage>
        <taxon>Bacteria</taxon>
        <taxon>Bacillati</taxon>
        <taxon>Actinomycetota</taxon>
        <taxon>Actinomycetes</taxon>
        <taxon>Micrococcales</taxon>
        <taxon>Micrococcaceae</taxon>
        <taxon>Nesterenkonia</taxon>
    </lineage>
</organism>
<evidence type="ECO:0000256" key="5">
    <source>
        <dbReference type="ARBA" id="ARBA00022723"/>
    </source>
</evidence>
<dbReference type="InterPro" id="IPR013453">
    <property type="entry name" value="XylA_actinobac"/>
</dbReference>